<dbReference type="PATRIC" id="fig|423471.3.peg.152"/>
<reference evidence="2 3" key="1">
    <citation type="journal article" date="2011" name="Front. Microbiol.">
        <title>Two Strains of Crocosphaera watsonii with Highly Conserved Genomes are Distinguished by Strain-Specific Features.</title>
        <authorList>
            <person name="Bench S.R."/>
            <person name="Ilikchyan I.N."/>
            <person name="Tripp H.J."/>
            <person name="Zehr J.P."/>
        </authorList>
    </citation>
    <scope>NUCLEOTIDE SEQUENCE [LARGE SCALE GENOMIC DNA]</scope>
    <source>
        <strain evidence="2 3">WH 0003</strain>
    </source>
</reference>
<protein>
    <submittedName>
        <fullName evidence="2">GCN5-related N-acetyltransferase</fullName>
    </submittedName>
</protein>
<dbReference type="Proteomes" id="UP000003477">
    <property type="component" value="Unassembled WGS sequence"/>
</dbReference>
<dbReference type="RefSeq" id="WP_007303224.1">
    <property type="nucleotide sequence ID" value="NZ_AESD01000024.1"/>
</dbReference>
<dbReference type="Pfam" id="PF13673">
    <property type="entry name" value="Acetyltransf_10"/>
    <property type="match status" value="1"/>
</dbReference>
<accession>G5IY15</accession>
<dbReference type="PANTHER" id="PTHR13355">
    <property type="entry name" value="GLUCOSAMINE 6-PHOSPHATE N-ACETYLTRANSFERASE"/>
    <property type="match status" value="1"/>
</dbReference>
<dbReference type="InterPro" id="IPR039143">
    <property type="entry name" value="GNPNAT1-like"/>
</dbReference>
<dbReference type="PANTHER" id="PTHR13355:SF11">
    <property type="entry name" value="GLUCOSAMINE 6-PHOSPHATE N-ACETYLTRANSFERASE"/>
    <property type="match status" value="1"/>
</dbReference>
<organism evidence="2 3">
    <name type="scientific">Crocosphaera watsonii WH 0003</name>
    <dbReference type="NCBI Taxonomy" id="423471"/>
    <lineage>
        <taxon>Bacteria</taxon>
        <taxon>Bacillati</taxon>
        <taxon>Cyanobacteriota</taxon>
        <taxon>Cyanophyceae</taxon>
        <taxon>Oscillatoriophycideae</taxon>
        <taxon>Chroococcales</taxon>
        <taxon>Aphanothecaceae</taxon>
        <taxon>Crocosphaera</taxon>
    </lineage>
</organism>
<dbReference type="EMBL" id="AESD01000024">
    <property type="protein sequence ID" value="EHJ15174.1"/>
    <property type="molecule type" value="Genomic_DNA"/>
</dbReference>
<gene>
    <name evidence="2" type="ORF">CWATWH0003_0166</name>
</gene>
<dbReference type="CDD" id="cd04301">
    <property type="entry name" value="NAT_SF"/>
    <property type="match status" value="1"/>
</dbReference>
<name>G5IY15_CROWT</name>
<dbReference type="InterPro" id="IPR000182">
    <property type="entry name" value="GNAT_dom"/>
</dbReference>
<dbReference type="GO" id="GO:0004343">
    <property type="term" value="F:glucosamine 6-phosphate N-acetyltransferase activity"/>
    <property type="evidence" value="ECO:0007669"/>
    <property type="project" value="TreeGrafter"/>
</dbReference>
<feature type="domain" description="N-acetyltransferase" evidence="1">
    <location>
        <begin position="4"/>
        <end position="145"/>
    </location>
</feature>
<dbReference type="Gene3D" id="3.40.630.30">
    <property type="match status" value="1"/>
</dbReference>
<keyword evidence="2" id="KW-0808">Transferase</keyword>
<dbReference type="SUPFAM" id="SSF55729">
    <property type="entry name" value="Acyl-CoA N-acyltransferases (Nat)"/>
    <property type="match status" value="1"/>
</dbReference>
<evidence type="ECO:0000313" key="2">
    <source>
        <dbReference type="EMBL" id="EHJ15174.1"/>
    </source>
</evidence>
<dbReference type="InterPro" id="IPR016181">
    <property type="entry name" value="Acyl_CoA_acyltransferase"/>
</dbReference>
<dbReference type="PROSITE" id="PS51186">
    <property type="entry name" value="GNAT"/>
    <property type="match status" value="1"/>
</dbReference>
<dbReference type="AlphaFoldDB" id="G5IY15"/>
<dbReference type="GeneID" id="88764132"/>
<proteinExistence type="predicted"/>
<evidence type="ECO:0000313" key="3">
    <source>
        <dbReference type="Proteomes" id="UP000003477"/>
    </source>
</evidence>
<sequence length="145" mass="16734">MNKVEIKNTNYQDNLEAIENIRIRVFQQEQGVDPALEFDGYDDYCVHFIAYLAQKPIGTTRIRYIDEDTVKIERLAVLSTARGQGVGTALMKEAIAFIKEQEKYKQIVIHAQVYVQSLYEKLGFEPVGDLFTEGEIIHIKMVKYI</sequence>
<evidence type="ECO:0000259" key="1">
    <source>
        <dbReference type="PROSITE" id="PS51186"/>
    </source>
</evidence>
<comment type="caution">
    <text evidence="2">The sequence shown here is derived from an EMBL/GenBank/DDBJ whole genome shotgun (WGS) entry which is preliminary data.</text>
</comment>